<feature type="compositionally biased region" description="Low complexity" evidence="1">
    <location>
        <begin position="1"/>
        <end position="18"/>
    </location>
</feature>
<sequence length="462" mass="51790">PAWLSARGGAPQAAGPRPKLGVARDPQRCPGSWVERSEPWTFHLEGPSPAGSSSSSLRVLSRLAVPQAGPGCLVQPAEVLAMSTDPIMRQCLAATCKDALQWFDKVQVRSTHDSEAAAQCYLCIGMHALYFVKVIFVGDEAEDLCEGKRLAYVDIRQVVKDTGTQRAFVLMITEVARGPMSGDLPDWEGGTDRILVESEQRDTTLEHIAICWQAEHMFRYYEVKKFPLARMDFEKHRTTPVGDSTVAKQRHNDRAQVQPFKGYSSEFKFAGYSFFLRDGFKVTSGLNNGTYSHEKGWTVKYNAAEIAVPAGAEITIHVEDPRPMLELEASVSGEDDLRTVAMAYKQAVTEHLGQYYLLSNVAYQKRMNRLDDLAAWDGWEFIVRSEEFCFACVLFRREYIPPICDTAQHIAVMLRCPAKDAEGRKMTQDMVEVIRDECCFVADTLAPVSDVKHIYKDIVQAR</sequence>
<feature type="non-terminal residue" evidence="2">
    <location>
        <position position="1"/>
    </location>
</feature>
<evidence type="ECO:0000313" key="2">
    <source>
        <dbReference type="EMBL" id="CAK0851282.1"/>
    </source>
</evidence>
<organism evidence="2 3">
    <name type="scientific">Prorocentrum cordatum</name>
    <dbReference type="NCBI Taxonomy" id="2364126"/>
    <lineage>
        <taxon>Eukaryota</taxon>
        <taxon>Sar</taxon>
        <taxon>Alveolata</taxon>
        <taxon>Dinophyceae</taxon>
        <taxon>Prorocentrales</taxon>
        <taxon>Prorocentraceae</taxon>
        <taxon>Prorocentrum</taxon>
    </lineage>
</organism>
<comment type="caution">
    <text evidence="2">The sequence shown here is derived from an EMBL/GenBank/DDBJ whole genome shotgun (WGS) entry which is preliminary data.</text>
</comment>
<keyword evidence="3" id="KW-1185">Reference proteome</keyword>
<accession>A0ABN9TY92</accession>
<evidence type="ECO:0000313" key="3">
    <source>
        <dbReference type="Proteomes" id="UP001189429"/>
    </source>
</evidence>
<dbReference type="EMBL" id="CAUYUJ010015224">
    <property type="protein sequence ID" value="CAK0851282.1"/>
    <property type="molecule type" value="Genomic_DNA"/>
</dbReference>
<proteinExistence type="predicted"/>
<evidence type="ECO:0000256" key="1">
    <source>
        <dbReference type="SAM" id="MobiDB-lite"/>
    </source>
</evidence>
<gene>
    <name evidence="2" type="ORF">PCOR1329_LOCUS43461</name>
</gene>
<dbReference type="Proteomes" id="UP001189429">
    <property type="component" value="Unassembled WGS sequence"/>
</dbReference>
<name>A0ABN9TY92_9DINO</name>
<feature type="region of interest" description="Disordered" evidence="1">
    <location>
        <begin position="1"/>
        <end position="31"/>
    </location>
</feature>
<reference evidence="2" key="1">
    <citation type="submission" date="2023-10" db="EMBL/GenBank/DDBJ databases">
        <authorList>
            <person name="Chen Y."/>
            <person name="Shah S."/>
            <person name="Dougan E. K."/>
            <person name="Thang M."/>
            <person name="Chan C."/>
        </authorList>
    </citation>
    <scope>NUCLEOTIDE SEQUENCE [LARGE SCALE GENOMIC DNA]</scope>
</reference>
<protein>
    <submittedName>
        <fullName evidence="2">Uncharacterized protein</fullName>
    </submittedName>
</protein>